<organism evidence="3">
    <name type="scientific">hydrothermal vent metagenome</name>
    <dbReference type="NCBI Taxonomy" id="652676"/>
    <lineage>
        <taxon>unclassified sequences</taxon>
        <taxon>metagenomes</taxon>
        <taxon>ecological metagenomes</taxon>
    </lineage>
</organism>
<dbReference type="SUPFAM" id="SSF101307">
    <property type="entry name" value="YutG-like"/>
    <property type="match status" value="1"/>
</dbReference>
<dbReference type="PANTHER" id="PTHR36305:SF1">
    <property type="entry name" value="PHOSPHATIDYLGLYCEROPHOSPHATASE A"/>
    <property type="match status" value="1"/>
</dbReference>
<keyword evidence="1" id="KW-0812">Transmembrane</keyword>
<keyword evidence="1" id="KW-0472">Membrane</keyword>
<dbReference type="AlphaFoldDB" id="A0A3B1CN64"/>
<dbReference type="PIRSF" id="PIRSF006162">
    <property type="entry name" value="PgpA"/>
    <property type="match status" value="1"/>
</dbReference>
<sequence>MKKDDIFKFIATIGPLGYSPVAPGTAGSALSCLIYIIFRPDVLALSIIIPVCFIAGILVSDRTEKLLKEKDSSHIVVDEVAGYLVSVFLIPFSIPNAIIAFFLFRAFDIVKPTPIRQLEKRIPGGLGIMIDDILAGVYANLVLRLILVII</sequence>
<dbReference type="PANTHER" id="PTHR36305">
    <property type="entry name" value="PHOSPHATIDYLGLYCEROPHOSPHATASE A"/>
    <property type="match status" value="1"/>
</dbReference>
<dbReference type="PROSITE" id="PS51257">
    <property type="entry name" value="PROKAR_LIPOPROTEIN"/>
    <property type="match status" value="1"/>
</dbReference>
<feature type="transmembrane region" description="Helical" evidence="1">
    <location>
        <begin position="42"/>
        <end position="60"/>
    </location>
</feature>
<evidence type="ECO:0000313" key="3">
    <source>
        <dbReference type="EMBL" id="VAX31986.1"/>
    </source>
</evidence>
<dbReference type="InterPro" id="IPR026037">
    <property type="entry name" value="PgpA"/>
</dbReference>
<evidence type="ECO:0000256" key="1">
    <source>
        <dbReference type="SAM" id="Phobius"/>
    </source>
</evidence>
<gene>
    <name evidence="3" type="ORF">MNBD_NITROSPIRAE02-580</name>
</gene>
<keyword evidence="3" id="KW-0378">Hydrolase</keyword>
<dbReference type="EC" id="3.1.3.27" evidence="3"/>
<keyword evidence="1" id="KW-1133">Transmembrane helix</keyword>
<proteinExistence type="predicted"/>
<evidence type="ECO:0000259" key="2">
    <source>
        <dbReference type="Pfam" id="PF04608"/>
    </source>
</evidence>
<dbReference type="InterPro" id="IPR007686">
    <property type="entry name" value="YutG/PgpA"/>
</dbReference>
<accession>A0A3B1CN64</accession>
<name>A0A3B1CN64_9ZZZZ</name>
<protein>
    <submittedName>
        <fullName evidence="3">Phosphatidylglycerophosphatase A</fullName>
        <ecNumber evidence="3">3.1.3.27</ecNumber>
    </submittedName>
</protein>
<dbReference type="CDD" id="cd06971">
    <property type="entry name" value="PgpA"/>
    <property type="match status" value="1"/>
</dbReference>
<dbReference type="GO" id="GO:0008962">
    <property type="term" value="F:phosphatidylglycerophosphatase activity"/>
    <property type="evidence" value="ECO:0007669"/>
    <property type="project" value="UniProtKB-EC"/>
</dbReference>
<feature type="transmembrane region" description="Helical" evidence="1">
    <location>
        <begin position="80"/>
        <end position="104"/>
    </location>
</feature>
<feature type="domain" description="YutG/PgpA" evidence="2">
    <location>
        <begin position="9"/>
        <end position="146"/>
    </location>
</feature>
<dbReference type="Pfam" id="PF04608">
    <property type="entry name" value="PgpA"/>
    <property type="match status" value="1"/>
</dbReference>
<dbReference type="GO" id="GO:0006629">
    <property type="term" value="P:lipid metabolic process"/>
    <property type="evidence" value="ECO:0007669"/>
    <property type="project" value="InterPro"/>
</dbReference>
<dbReference type="EMBL" id="UOGH01000227">
    <property type="protein sequence ID" value="VAX31986.1"/>
    <property type="molecule type" value="Genomic_DNA"/>
</dbReference>
<dbReference type="InterPro" id="IPR036681">
    <property type="entry name" value="PgpA-like_sf"/>
</dbReference>
<reference evidence="3" key="1">
    <citation type="submission" date="2018-06" db="EMBL/GenBank/DDBJ databases">
        <authorList>
            <person name="Zhirakovskaya E."/>
        </authorList>
    </citation>
    <scope>NUCLEOTIDE SEQUENCE</scope>
</reference>
<feature type="transmembrane region" description="Helical" evidence="1">
    <location>
        <begin position="125"/>
        <end position="149"/>
    </location>
</feature>